<name>A0A653AGK8_9BACT</name>
<proteinExistence type="predicted"/>
<evidence type="ECO:0000313" key="2">
    <source>
        <dbReference type="EMBL" id="VBB47204.1"/>
    </source>
</evidence>
<dbReference type="Pfam" id="PF13715">
    <property type="entry name" value="CarbopepD_reg_2"/>
    <property type="match status" value="1"/>
</dbReference>
<evidence type="ECO:0008006" key="3">
    <source>
        <dbReference type="Google" id="ProtNLM"/>
    </source>
</evidence>
<dbReference type="Gene3D" id="2.60.40.1120">
    <property type="entry name" value="Carboxypeptidase-like, regulatory domain"/>
    <property type="match status" value="1"/>
</dbReference>
<dbReference type="InterPro" id="IPR008969">
    <property type="entry name" value="CarboxyPept-like_regulatory"/>
</dbReference>
<protein>
    <recommendedName>
        <fullName evidence="3">Outer membrane protein</fullName>
    </recommendedName>
</protein>
<accession>A0A653AGK8</accession>
<gene>
    <name evidence="2" type="ORF">TRIP_D420098</name>
</gene>
<dbReference type="Pfam" id="PF18939">
    <property type="entry name" value="DUF5686"/>
    <property type="match status" value="2"/>
</dbReference>
<evidence type="ECO:0000256" key="1">
    <source>
        <dbReference type="SAM" id="SignalP"/>
    </source>
</evidence>
<feature type="signal peptide" evidence="1">
    <location>
        <begin position="1"/>
        <end position="21"/>
    </location>
</feature>
<dbReference type="EMBL" id="UPXZ01000037">
    <property type="protein sequence ID" value="VBB47204.1"/>
    <property type="molecule type" value="Genomic_DNA"/>
</dbReference>
<dbReference type="AlphaFoldDB" id="A0A653AGK8"/>
<sequence>MKIIKYILSFFLFFCANLLPAQETVVVGQVVDKYDKKPLELVDVYFKNSNIAVQTNEEGYFLIKNLGEENTLVFSLLGYKKEEIKLKRGESVGLQMELEEKGNYLMDVFVYPGANPANDLMKKVRLKRRENNVNVLTNSSEQSAVFISKEKFRWENNKLFAQFKSGNLSENDSSLLLPLYMEESTYKQTNDKKEQTEKNTFNTSKTVSDAVSQLLRGMDEKLNFYENSVPVFGRSIISPLASISPFYYNYYLKDSIQADTGKQYEVQFWSKNTKNLVLNGTMLIDSASLALVKINAELPRQANMNFIHNFTINQEFKHISNYWLQKSEQTFWNLTYEIISDTINRKPELLISRNTEFNTDEDIRLLDTDAFANSKHSRQEISKKIEELNETPLFKFAKFVADAALTGYVKAWKFDIGNIINVARLTEQEGLRLSLPIRTNENMWKNFLLGGTIGYGFGDKQWKYGGEMQWKLPTPKRIVAGMNYSNDYHWIVYDKNDFLWRENPLATYDENISSTILSLKKGKNNSKRENLSFFVQNDWNDDIESRWIFGQERFFSNNYLPLFLNKNEIPELKTQYFTFTSRFSFNERVINEHFQRIYLYNHKPVLYGIAEIGKFSLSNKNGFYGNLSIDMLQQGRFTLGEWKYFAEAGKIIGSAPYPLLKFFNTKANGGYNIYQFSLMNFFEYPMDTYAAFHSELITNGLIFNKIPLIKYLNLREISSFKIGYGTVSNTHTQWLNYPINSTNMKYPYSEVSIGFTNLLRVITVQSVWRLTDLKKENVKPWGFAFYLRLSF</sequence>
<feature type="chain" id="PRO_5024947190" description="Outer membrane protein" evidence="1">
    <location>
        <begin position="22"/>
        <end position="791"/>
    </location>
</feature>
<dbReference type="SUPFAM" id="SSF49464">
    <property type="entry name" value="Carboxypeptidase regulatory domain-like"/>
    <property type="match status" value="1"/>
</dbReference>
<keyword evidence="1" id="KW-0732">Signal</keyword>
<dbReference type="InterPro" id="IPR043741">
    <property type="entry name" value="DUF5686"/>
</dbReference>
<reference evidence="2" key="1">
    <citation type="submission" date="2018-07" db="EMBL/GenBank/DDBJ databases">
        <authorList>
            <consortium name="Genoscope - CEA"/>
            <person name="William W."/>
        </authorList>
    </citation>
    <scope>NUCLEOTIDE SEQUENCE</scope>
    <source>
        <strain evidence="2">IK1</strain>
    </source>
</reference>
<organism evidence="2">
    <name type="scientific">uncultured Paludibacter sp</name>
    <dbReference type="NCBI Taxonomy" id="497635"/>
    <lineage>
        <taxon>Bacteria</taxon>
        <taxon>Pseudomonadati</taxon>
        <taxon>Bacteroidota</taxon>
        <taxon>Bacteroidia</taxon>
        <taxon>Bacteroidales</taxon>
        <taxon>Paludibacteraceae</taxon>
        <taxon>Paludibacter</taxon>
        <taxon>environmental samples</taxon>
    </lineage>
</organism>